<dbReference type="Proteomes" id="UP000763447">
    <property type="component" value="Unassembled WGS sequence"/>
</dbReference>
<dbReference type="SUPFAM" id="SSF53474">
    <property type="entry name" value="alpha/beta-Hydrolases"/>
    <property type="match status" value="1"/>
</dbReference>
<dbReference type="InterPro" id="IPR026870">
    <property type="entry name" value="Zinc_ribbon_dom"/>
</dbReference>
<evidence type="ECO:0000256" key="1">
    <source>
        <dbReference type="SAM" id="Phobius"/>
    </source>
</evidence>
<accession>A0ABX1KYY2</accession>
<keyword evidence="1" id="KW-1133">Transmembrane helix</keyword>
<evidence type="ECO:0000313" key="4">
    <source>
        <dbReference type="Proteomes" id="UP000763447"/>
    </source>
</evidence>
<keyword evidence="4" id="KW-1185">Reference proteome</keyword>
<dbReference type="GO" id="GO:0016787">
    <property type="term" value="F:hydrolase activity"/>
    <property type="evidence" value="ECO:0007669"/>
    <property type="project" value="UniProtKB-KW"/>
</dbReference>
<reference evidence="3 4" key="1">
    <citation type="submission" date="2020-04" db="EMBL/GenBank/DDBJ databases">
        <title>A novel species of genus Lactobacillus that was isolated from fermented food Zha-chili.</title>
        <authorList>
            <person name="Zhang Z."/>
        </authorList>
    </citation>
    <scope>NUCLEOTIDE SEQUENCE [LARGE SCALE GENOMIC DNA]</scope>
    <source>
        <strain evidence="4">HBUAS51383</strain>
    </source>
</reference>
<comment type="caution">
    <text evidence="3">The sequence shown here is derived from an EMBL/GenBank/DDBJ whole genome shotgun (WGS) entry which is preliminary data.</text>
</comment>
<evidence type="ECO:0000313" key="3">
    <source>
        <dbReference type="EMBL" id="NLR18844.1"/>
    </source>
</evidence>
<keyword evidence="1" id="KW-0812">Transmembrane</keyword>
<protein>
    <submittedName>
        <fullName evidence="3">Alpha/beta hydrolase</fullName>
    </submittedName>
</protein>
<keyword evidence="3" id="KW-0378">Hydrolase</keyword>
<dbReference type="InterPro" id="IPR010315">
    <property type="entry name" value="DUF915_hydro-like"/>
</dbReference>
<dbReference type="RefSeq" id="WP_168925449.1">
    <property type="nucleotide sequence ID" value="NZ_JAAXLJ010000012.1"/>
</dbReference>
<dbReference type="EMBL" id="JAAXLJ010000012">
    <property type="protein sequence ID" value="NLR18844.1"/>
    <property type="molecule type" value="Genomic_DNA"/>
</dbReference>
<feature type="domain" description="Zinc-ribbon" evidence="2">
    <location>
        <begin position="6"/>
        <end position="26"/>
    </location>
</feature>
<dbReference type="Gene3D" id="3.40.50.1820">
    <property type="entry name" value="alpha/beta hydrolase"/>
    <property type="match status" value="1"/>
</dbReference>
<proteinExistence type="predicted"/>
<gene>
    <name evidence="3" type="ORF">HC026_07875</name>
</gene>
<sequence length="393" mass="44348">MATIICPHCGELISDGSAICSNCGYQVTPTIVAAFSREKLKNKLHFMGQRKRRQISKLKQQLSKHKWLLVLFGILFTGLIIGGVGHYQALQTEHQIQAQLTAAIKSLRHETQTQAAQKPQGHTGQVLQKTNRPIILLHGFGGTYNSEKYVIASLSESHHAKQHLMVYVDSKSRIHYVGNYPSDNSQREIVPIVIANKYAGEFYYSKMLAKIMPELNQRYHITNYDAIGHSMGSYAWINYFEEHPKQTAKIKPHRIVTIAGPFDGILNRHKADQPSPHTQVGRLWDDYVGQNSLGKSGRPAIQRPEYKHLLKSNHRLPANLSILNIYGDLKDGTNSDGLVTTTSARSLGYLVKTSHVKIGYKERKVTGSRAQHSRLHYNNLAVNHLINNFLLYK</sequence>
<evidence type="ECO:0000259" key="2">
    <source>
        <dbReference type="Pfam" id="PF13240"/>
    </source>
</evidence>
<dbReference type="Pfam" id="PF13240">
    <property type="entry name" value="Zn_Ribbon_1"/>
    <property type="match status" value="1"/>
</dbReference>
<keyword evidence="1" id="KW-0472">Membrane</keyword>
<dbReference type="Pfam" id="PF06028">
    <property type="entry name" value="DUF915"/>
    <property type="match status" value="1"/>
</dbReference>
<dbReference type="InterPro" id="IPR029058">
    <property type="entry name" value="AB_hydrolase_fold"/>
</dbReference>
<organism evidence="3 4">
    <name type="scientific">Secundilactobacillus angelensis</name>
    <dbReference type="NCBI Taxonomy" id="2722706"/>
    <lineage>
        <taxon>Bacteria</taxon>
        <taxon>Bacillati</taxon>
        <taxon>Bacillota</taxon>
        <taxon>Bacilli</taxon>
        <taxon>Lactobacillales</taxon>
        <taxon>Lactobacillaceae</taxon>
        <taxon>Secundilactobacillus</taxon>
    </lineage>
</organism>
<name>A0ABX1KYY2_9LACO</name>
<feature type="transmembrane region" description="Helical" evidence="1">
    <location>
        <begin position="67"/>
        <end position="87"/>
    </location>
</feature>